<dbReference type="AlphaFoldDB" id="A0A0K0Y6M0"/>
<name>A0A0K0Y6M0_9RHOB</name>
<dbReference type="Proteomes" id="UP000067444">
    <property type="component" value="Chromosome"/>
</dbReference>
<dbReference type="STRING" id="1458307.OSB_20210"/>
<keyword evidence="2" id="KW-1185">Reference proteome</keyword>
<dbReference type="KEGG" id="otm:OSB_20210"/>
<proteinExistence type="predicted"/>
<dbReference type="EMBL" id="CP012160">
    <property type="protein sequence ID" value="AKS46560.1"/>
    <property type="molecule type" value="Genomic_DNA"/>
</dbReference>
<sequence length="61" mass="6793">MDLDYLTLALIVPLGILIYIGWPRGKRWARICLILCVVILLCGAVAFGLYVNVMGQANWSL</sequence>
<reference evidence="1 2" key="1">
    <citation type="journal article" date="2015" name="Genome Announc.">
        <title>Closed Genome Sequence of Octadecabacter temperatus SB1, the First Mesophilic Species of the Genus Octadecabacter.</title>
        <authorList>
            <person name="Voget S."/>
            <person name="Billerbeck S."/>
            <person name="Simon M."/>
            <person name="Daniel R."/>
        </authorList>
    </citation>
    <scope>NUCLEOTIDE SEQUENCE [LARGE SCALE GENOMIC DNA]</scope>
    <source>
        <strain evidence="1 2">SB1</strain>
    </source>
</reference>
<evidence type="ECO:0000313" key="2">
    <source>
        <dbReference type="Proteomes" id="UP000067444"/>
    </source>
</evidence>
<accession>A0A0K0Y6M0</accession>
<gene>
    <name evidence="1" type="ORF">OSB_20210</name>
</gene>
<evidence type="ECO:0000313" key="1">
    <source>
        <dbReference type="EMBL" id="AKS46560.1"/>
    </source>
</evidence>
<protein>
    <submittedName>
        <fullName evidence="1">Uncharacterized protein</fullName>
    </submittedName>
</protein>
<organism evidence="1 2">
    <name type="scientific">Octadecabacter temperatus</name>
    <dbReference type="NCBI Taxonomy" id="1458307"/>
    <lineage>
        <taxon>Bacteria</taxon>
        <taxon>Pseudomonadati</taxon>
        <taxon>Pseudomonadota</taxon>
        <taxon>Alphaproteobacteria</taxon>
        <taxon>Rhodobacterales</taxon>
        <taxon>Roseobacteraceae</taxon>
        <taxon>Octadecabacter</taxon>
    </lineage>
</organism>